<gene>
    <name evidence="4" type="ORF">EURHEDRAFT_69414</name>
</gene>
<keyword evidence="1" id="KW-0677">Repeat</keyword>
<accession>A0A017SE60</accession>
<dbReference type="PANTHER" id="PTHR24173">
    <property type="entry name" value="ANKYRIN REPEAT CONTAINING"/>
    <property type="match status" value="1"/>
</dbReference>
<dbReference type="SMART" id="SM00248">
    <property type="entry name" value="ANK"/>
    <property type="match status" value="4"/>
</dbReference>
<evidence type="ECO:0000256" key="2">
    <source>
        <dbReference type="ARBA" id="ARBA00023043"/>
    </source>
</evidence>
<protein>
    <submittedName>
        <fullName evidence="4">Ankyrin</fullName>
    </submittedName>
</protein>
<name>A0A017SE60_ASPRC</name>
<feature type="repeat" description="ANK" evidence="3">
    <location>
        <begin position="355"/>
        <end position="383"/>
    </location>
</feature>
<dbReference type="EMBL" id="KK088423">
    <property type="protein sequence ID" value="EYE95247.1"/>
    <property type="molecule type" value="Genomic_DNA"/>
</dbReference>
<dbReference type="AlphaFoldDB" id="A0A017SE60"/>
<keyword evidence="2 3" id="KW-0040">ANK repeat</keyword>
<dbReference type="PROSITE" id="PS50297">
    <property type="entry name" value="ANK_REP_REGION"/>
    <property type="match status" value="2"/>
</dbReference>
<evidence type="ECO:0000313" key="4">
    <source>
        <dbReference type="EMBL" id="EYE95247.1"/>
    </source>
</evidence>
<organism evidence="4 5">
    <name type="scientific">Aspergillus ruber (strain CBS 135680)</name>
    <dbReference type="NCBI Taxonomy" id="1388766"/>
    <lineage>
        <taxon>Eukaryota</taxon>
        <taxon>Fungi</taxon>
        <taxon>Dikarya</taxon>
        <taxon>Ascomycota</taxon>
        <taxon>Pezizomycotina</taxon>
        <taxon>Eurotiomycetes</taxon>
        <taxon>Eurotiomycetidae</taxon>
        <taxon>Eurotiales</taxon>
        <taxon>Aspergillaceae</taxon>
        <taxon>Aspergillus</taxon>
        <taxon>Aspergillus subgen. Aspergillus</taxon>
    </lineage>
</organism>
<dbReference type="GeneID" id="63702751"/>
<dbReference type="SUPFAM" id="SSF48403">
    <property type="entry name" value="Ankyrin repeat"/>
    <property type="match status" value="1"/>
</dbReference>
<dbReference type="InterPro" id="IPR002110">
    <property type="entry name" value="Ankyrin_rpt"/>
</dbReference>
<dbReference type="Proteomes" id="UP000019804">
    <property type="component" value="Unassembled WGS sequence"/>
</dbReference>
<keyword evidence="5" id="KW-1185">Reference proteome</keyword>
<dbReference type="RefSeq" id="XP_040638935.1">
    <property type="nucleotide sequence ID" value="XM_040787627.1"/>
</dbReference>
<dbReference type="OrthoDB" id="4772757at2759"/>
<proteinExistence type="predicted"/>
<evidence type="ECO:0000256" key="1">
    <source>
        <dbReference type="ARBA" id="ARBA00022737"/>
    </source>
</evidence>
<dbReference type="STRING" id="1388766.A0A017SE60"/>
<dbReference type="HOGENOM" id="CLU_613908_0_0_1"/>
<dbReference type="PANTHER" id="PTHR24173:SF74">
    <property type="entry name" value="ANKYRIN REPEAT DOMAIN-CONTAINING PROTEIN 16"/>
    <property type="match status" value="1"/>
</dbReference>
<reference evidence="5" key="1">
    <citation type="journal article" date="2014" name="Nat. Commun.">
        <title>Genomic adaptations of the halophilic Dead Sea filamentous fungus Eurotium rubrum.</title>
        <authorList>
            <person name="Kis-Papo T."/>
            <person name="Weig A.R."/>
            <person name="Riley R."/>
            <person name="Persoh D."/>
            <person name="Salamov A."/>
            <person name="Sun H."/>
            <person name="Lipzen A."/>
            <person name="Wasser S.P."/>
            <person name="Rambold G."/>
            <person name="Grigoriev I.V."/>
            <person name="Nevo E."/>
        </authorList>
    </citation>
    <scope>NUCLEOTIDE SEQUENCE [LARGE SCALE GENOMIC DNA]</scope>
    <source>
        <strain evidence="5">CBS 135680</strain>
    </source>
</reference>
<feature type="repeat" description="ANK" evidence="3">
    <location>
        <begin position="212"/>
        <end position="236"/>
    </location>
</feature>
<sequence length="446" mass="49942">MHLLDLPLEIFRHIIKLYFNSIPFVLAYDLKNVQLVNRLFHQEVTRTACHMLHRLALEYYPAHSLQRWASSKYGNNYLGHTIKSVSSQVMKHSRASEAELFTTDNQGYQLSLLVSRAAIKFMAKDLFAVTSVLRGEQNLPRNYQPCPNDIDYIIQLDAHEFAQSMRTGSGQQSDAPEHVLSVAAYLGDVSLVENHLAQGVDLKVRSNIFGPPLRNAALGGHLEILRALLDKGANADSGCLPGTEEGWQVVKGQHHEKTSFEKWIPNTTDLPSTAVEAAARNGHREVLQLLLKPEFGIPRSSYSYLMSITFAAIGGDAEMIRILAETADYSAISKKSLQELWYISLRHAASSDLLDRSTPLGRAAFNGRNEAIALLLQKGADINGGRLHPLYLAIKMGFRRTVELLLDHGVEVKSKFLTDAVRYNHTDIIQLFFERGMCDMPDSFKN</sequence>
<dbReference type="Gene3D" id="1.25.40.20">
    <property type="entry name" value="Ankyrin repeat-containing domain"/>
    <property type="match status" value="2"/>
</dbReference>
<dbReference type="PROSITE" id="PS50088">
    <property type="entry name" value="ANK_REPEAT"/>
    <property type="match status" value="2"/>
</dbReference>
<evidence type="ECO:0000313" key="5">
    <source>
        <dbReference type="Proteomes" id="UP000019804"/>
    </source>
</evidence>
<dbReference type="InterPro" id="IPR036770">
    <property type="entry name" value="Ankyrin_rpt-contain_sf"/>
</dbReference>
<dbReference type="Pfam" id="PF12796">
    <property type="entry name" value="Ank_2"/>
    <property type="match status" value="2"/>
</dbReference>
<evidence type="ECO:0000256" key="3">
    <source>
        <dbReference type="PROSITE-ProRule" id="PRU00023"/>
    </source>
</evidence>